<accession>A0A0M9UCZ0</accession>
<evidence type="ECO:0000313" key="3">
    <source>
        <dbReference type="Proteomes" id="UP000037784"/>
    </source>
</evidence>
<reference evidence="2 4" key="2">
    <citation type="submission" date="2015-07" db="EMBL/GenBank/DDBJ databases">
        <title>Whole genome sequence of Ardenticatena maritima DSM 23922.</title>
        <authorList>
            <person name="Hemp J."/>
            <person name="Ward L.M."/>
            <person name="Pace L.A."/>
            <person name="Fischer W.W."/>
        </authorList>
    </citation>
    <scope>NUCLEOTIDE SEQUENCE [LARGE SCALE GENOMIC DNA]</scope>
    <source>
        <strain evidence="2 4">110S</strain>
    </source>
</reference>
<dbReference type="SUPFAM" id="SSF53067">
    <property type="entry name" value="Actin-like ATPase domain"/>
    <property type="match status" value="1"/>
</dbReference>
<reference evidence="3" key="3">
    <citation type="submission" date="2015-08" db="EMBL/GenBank/DDBJ databases">
        <title>Draft Genome Sequence of a Heterotrophic Facultative Anaerobic Bacterium Ardenticatena maritima Strain 110S.</title>
        <authorList>
            <person name="Kawaichi S."/>
            <person name="Yoshida T."/>
            <person name="Sako Y."/>
            <person name="Nakamura R."/>
        </authorList>
    </citation>
    <scope>NUCLEOTIDE SEQUENCE [LARGE SCALE GENOMIC DNA]</scope>
    <source>
        <strain evidence="3">110S</strain>
    </source>
</reference>
<keyword evidence="3" id="KW-1185">Reference proteome</keyword>
<protein>
    <recommendedName>
        <fullName evidence="5">SHS2 domain-containing protein</fullName>
    </recommendedName>
</protein>
<evidence type="ECO:0008006" key="5">
    <source>
        <dbReference type="Google" id="ProtNLM"/>
    </source>
</evidence>
<dbReference type="AlphaFoldDB" id="A0A0M9UCZ0"/>
<dbReference type="InterPro" id="IPR043129">
    <property type="entry name" value="ATPase_NBD"/>
</dbReference>
<dbReference type="Gene3D" id="3.30.420.40">
    <property type="match status" value="2"/>
</dbReference>
<dbReference type="Proteomes" id="UP000050502">
    <property type="component" value="Unassembled WGS sequence"/>
</dbReference>
<gene>
    <name evidence="1" type="ORF">ARMA_1813</name>
    <name evidence="2" type="ORF">SE16_03770</name>
</gene>
<proteinExistence type="predicted"/>
<evidence type="ECO:0000313" key="2">
    <source>
        <dbReference type="EMBL" id="KPL89547.1"/>
    </source>
</evidence>
<dbReference type="RefSeq" id="WP_054493226.1">
    <property type="nucleotide sequence ID" value="NZ_BBZA01000138.1"/>
</dbReference>
<sequence>MADQHLFRLPKAALLQSTPHNRRALLDFGSSGARALLVSLTPEGALVLGNGTASGNAALLGETPTLSPNHLSSLSDQALTDAEHHAHTLTQQPVVADYGQAVISGAWLKGSLFVQKQTRAKPAESLDIDELRPLIARLSAKVHAYARTESMKTQVRHTIFDAELVGLLLDLLPVQRWGSRGGTTLVLALNAWCWPSTGLDALEEIFARVGLELEAVKAAPHVVAAQQPYSDAVLIDVGVQHTDVALVEQRRITAFASMPHGLAHIAAALDWPRPLPPRAAWAAFERYMRGLGSQEGRAFLESALPQALQHWLETLQSNLRILAGKEPLPSRVWVYGGGARLPALLHALQAYAWPHRLFAGTPVFDVLKPARLQHLYDMYGLLTGPEWVNIAALAAEMAREPETVEADVLEMFWQESKSHQNM</sequence>
<organism evidence="1 3">
    <name type="scientific">Ardenticatena maritima</name>
    <dbReference type="NCBI Taxonomy" id="872965"/>
    <lineage>
        <taxon>Bacteria</taxon>
        <taxon>Bacillati</taxon>
        <taxon>Chloroflexota</taxon>
        <taxon>Ardenticatenia</taxon>
        <taxon>Ardenticatenales</taxon>
        <taxon>Ardenticatenaceae</taxon>
        <taxon>Ardenticatena</taxon>
    </lineage>
</organism>
<comment type="caution">
    <text evidence="1">The sequence shown here is derived from an EMBL/GenBank/DDBJ whole genome shotgun (WGS) entry which is preliminary data.</text>
</comment>
<evidence type="ECO:0000313" key="4">
    <source>
        <dbReference type="Proteomes" id="UP000050502"/>
    </source>
</evidence>
<dbReference type="Proteomes" id="UP000037784">
    <property type="component" value="Unassembled WGS sequence"/>
</dbReference>
<dbReference type="EMBL" id="BBZA01000138">
    <property type="protein sequence ID" value="GAP63390.1"/>
    <property type="molecule type" value="Genomic_DNA"/>
</dbReference>
<name>A0A0M9UCZ0_9CHLR</name>
<evidence type="ECO:0000313" key="1">
    <source>
        <dbReference type="EMBL" id="GAP63390.1"/>
    </source>
</evidence>
<dbReference type="EMBL" id="LGKN01000003">
    <property type="protein sequence ID" value="KPL89547.1"/>
    <property type="molecule type" value="Genomic_DNA"/>
</dbReference>
<dbReference type="InParanoid" id="A0A0M9UCZ0"/>
<dbReference type="STRING" id="872965.SE16_03770"/>
<reference evidence="1 3" key="1">
    <citation type="journal article" date="2015" name="Genome Announc.">
        <title>Draft Genome Sequence of a Heterotrophic Facultative Anaerobic Thermophilic Bacterium, Ardenticatena maritima Strain 110ST.</title>
        <authorList>
            <person name="Kawaichi S."/>
            <person name="Yoshida T."/>
            <person name="Sako Y."/>
            <person name="Nakamura R."/>
        </authorList>
    </citation>
    <scope>NUCLEOTIDE SEQUENCE [LARGE SCALE GENOMIC DNA]</scope>
    <source>
        <strain evidence="1 3">110S</strain>
    </source>
</reference>